<keyword evidence="9" id="KW-1185">Reference proteome</keyword>
<dbReference type="SMART" id="SM01043">
    <property type="entry name" value="BTAD"/>
    <property type="match status" value="1"/>
</dbReference>
<proteinExistence type="inferred from homology"/>
<dbReference type="Proteomes" id="UP001589535">
    <property type="component" value="Unassembled WGS sequence"/>
</dbReference>
<dbReference type="InterPro" id="IPR016032">
    <property type="entry name" value="Sig_transdc_resp-reg_C-effctor"/>
</dbReference>
<evidence type="ECO:0000256" key="5">
    <source>
        <dbReference type="PROSITE-ProRule" id="PRU01091"/>
    </source>
</evidence>
<evidence type="ECO:0000256" key="4">
    <source>
        <dbReference type="ARBA" id="ARBA00023163"/>
    </source>
</evidence>
<accession>A0ABV5TWQ7</accession>
<dbReference type="Pfam" id="PF00486">
    <property type="entry name" value="Trans_reg_C"/>
    <property type="match status" value="1"/>
</dbReference>
<name>A0ABV5TWQ7_9PSEU</name>
<gene>
    <name evidence="8" type="ORF">ACFFTO_05040</name>
</gene>
<dbReference type="Gene3D" id="3.40.50.300">
    <property type="entry name" value="P-loop containing nucleotide triphosphate hydrolases"/>
    <property type="match status" value="1"/>
</dbReference>
<dbReference type="SMART" id="SM00862">
    <property type="entry name" value="Trans_reg_C"/>
    <property type="match status" value="1"/>
</dbReference>
<evidence type="ECO:0000256" key="3">
    <source>
        <dbReference type="ARBA" id="ARBA00023125"/>
    </source>
</evidence>
<evidence type="ECO:0000256" key="2">
    <source>
        <dbReference type="ARBA" id="ARBA00023015"/>
    </source>
</evidence>
<evidence type="ECO:0000256" key="1">
    <source>
        <dbReference type="ARBA" id="ARBA00005820"/>
    </source>
</evidence>
<dbReference type="PANTHER" id="PTHR35807">
    <property type="entry name" value="TRANSCRIPTIONAL REGULATOR REDD-RELATED"/>
    <property type="match status" value="1"/>
</dbReference>
<dbReference type="SUPFAM" id="SSF46894">
    <property type="entry name" value="C-terminal effector domain of the bipartite response regulators"/>
    <property type="match status" value="1"/>
</dbReference>
<dbReference type="RefSeq" id="WP_378189561.1">
    <property type="nucleotide sequence ID" value="NZ_JBHMBK010000002.1"/>
</dbReference>
<dbReference type="SUPFAM" id="SSF48452">
    <property type="entry name" value="TPR-like"/>
    <property type="match status" value="1"/>
</dbReference>
<keyword evidence="4" id="KW-0804">Transcription</keyword>
<dbReference type="PANTHER" id="PTHR35807:SF1">
    <property type="entry name" value="TRANSCRIPTIONAL REGULATOR REDD"/>
    <property type="match status" value="1"/>
</dbReference>
<evidence type="ECO:0000256" key="6">
    <source>
        <dbReference type="SAM" id="MobiDB-lite"/>
    </source>
</evidence>
<dbReference type="InterPro" id="IPR036388">
    <property type="entry name" value="WH-like_DNA-bd_sf"/>
</dbReference>
<protein>
    <submittedName>
        <fullName evidence="8">BTAD domain-containing putative transcriptional regulator</fullName>
    </submittedName>
</protein>
<dbReference type="EMBL" id="JBHMBK010000002">
    <property type="protein sequence ID" value="MFB9683541.1"/>
    <property type="molecule type" value="Genomic_DNA"/>
</dbReference>
<dbReference type="Gene3D" id="1.25.40.10">
    <property type="entry name" value="Tetratricopeptide repeat domain"/>
    <property type="match status" value="1"/>
</dbReference>
<dbReference type="InterPro" id="IPR001867">
    <property type="entry name" value="OmpR/PhoB-type_DNA-bd"/>
</dbReference>
<evidence type="ECO:0000313" key="9">
    <source>
        <dbReference type="Proteomes" id="UP001589535"/>
    </source>
</evidence>
<feature type="compositionally biased region" description="Basic and acidic residues" evidence="6">
    <location>
        <begin position="819"/>
        <end position="829"/>
    </location>
</feature>
<dbReference type="PROSITE" id="PS51755">
    <property type="entry name" value="OMPR_PHOB"/>
    <property type="match status" value="1"/>
</dbReference>
<dbReference type="InterPro" id="IPR051677">
    <property type="entry name" value="AfsR-DnrI-RedD_regulator"/>
</dbReference>
<dbReference type="CDD" id="cd15831">
    <property type="entry name" value="BTAD"/>
    <property type="match status" value="1"/>
</dbReference>
<dbReference type="InterPro" id="IPR005158">
    <property type="entry name" value="BTAD"/>
</dbReference>
<organism evidence="8 9">
    <name type="scientific">Amycolatopsis plumensis</name>
    <dbReference type="NCBI Taxonomy" id="236508"/>
    <lineage>
        <taxon>Bacteria</taxon>
        <taxon>Bacillati</taxon>
        <taxon>Actinomycetota</taxon>
        <taxon>Actinomycetes</taxon>
        <taxon>Pseudonocardiales</taxon>
        <taxon>Pseudonocardiaceae</taxon>
        <taxon>Amycolatopsis</taxon>
    </lineage>
</organism>
<dbReference type="InterPro" id="IPR011990">
    <property type="entry name" value="TPR-like_helical_dom_sf"/>
</dbReference>
<sequence length="829" mass="87736">MQTTVPTPGTPVLRAVPDQVPEPGFRVLGLLQVRGREPVAVTARRQQVVLALLLLNGNRVVPLEVLLDALWGAEPPATARAQVQTCVSALRRALAKAGLGDRISARGSGYCLDLAPGELDLHEFETLVARGRAARRPEEARAAFREALALWRGEPLTGIDSGVVRAHQVRIAQRRVEVLEDCLDAELELGLHREVVGEISVLTEEYPLRERFVLQLMTALHRCGRRVEALAAYRAVRRRFVDELGLEPGAALRELHQDILAGSSEAPASARAVPRMLPARLPYFTGRERLLAGLRRGLTDDGPGAAVVTVLTGRGGAGKSAVAAEAAHRAAPAFPDGVLYARLADEDAAEVLARFLHALGVPAGEIPEDLDGRAALYRSVLAGRRVLTVLEDAANLARVTPFVADARGCRLVVTTHARVPSLPGVAVAELDVLDGAEGVELLSALVGEDRVTAELSDAVELVELCGGLPLAVTAAATHVAARPGRTLAQEAARLRAEGDRLGRLGAGVRAAVGRGLAELPPPARDLFARLALLPAGSWAGWAATALSELDPAEAADALESLVDARLVDVAGTRYRLPSLTRLLALELAAAQPFRAASRRLFGAWLSLTDEVRGVEAGSAPRTPVPADLGDLATWYDRESAGLLAAVRQAADAGEPGYCAELALAVADLAGSRGRYADWRESGETALRAVRPTGDRRAEAALERSLGELAVRESRFADAAGRITRALTAGEQAGGVSWDELVREVLAGVGRARSAMVAGPGLAGLPAGDPGTGNRTAEPRIAVGRNQYELAADRGQVDGASRPVARAGHRRLPRPRPISWRRESEYPEEA</sequence>
<comment type="similarity">
    <text evidence="1">Belongs to the AfsR/DnrI/RedD regulatory family.</text>
</comment>
<feature type="domain" description="OmpR/PhoB-type" evidence="7">
    <location>
        <begin position="11"/>
        <end position="114"/>
    </location>
</feature>
<dbReference type="Gene3D" id="1.10.10.10">
    <property type="entry name" value="Winged helix-like DNA-binding domain superfamily/Winged helix DNA-binding domain"/>
    <property type="match status" value="1"/>
</dbReference>
<feature type="DNA-binding region" description="OmpR/PhoB-type" evidence="5">
    <location>
        <begin position="11"/>
        <end position="114"/>
    </location>
</feature>
<evidence type="ECO:0000259" key="7">
    <source>
        <dbReference type="PROSITE" id="PS51755"/>
    </source>
</evidence>
<keyword evidence="2" id="KW-0805">Transcription regulation</keyword>
<keyword evidence="3 5" id="KW-0238">DNA-binding</keyword>
<dbReference type="InterPro" id="IPR027417">
    <property type="entry name" value="P-loop_NTPase"/>
</dbReference>
<comment type="caution">
    <text evidence="8">The sequence shown here is derived from an EMBL/GenBank/DDBJ whole genome shotgun (WGS) entry which is preliminary data.</text>
</comment>
<feature type="region of interest" description="Disordered" evidence="6">
    <location>
        <begin position="791"/>
        <end position="829"/>
    </location>
</feature>
<dbReference type="PRINTS" id="PR00364">
    <property type="entry name" value="DISEASERSIST"/>
</dbReference>
<dbReference type="SUPFAM" id="SSF52540">
    <property type="entry name" value="P-loop containing nucleoside triphosphate hydrolases"/>
    <property type="match status" value="1"/>
</dbReference>
<evidence type="ECO:0000313" key="8">
    <source>
        <dbReference type="EMBL" id="MFB9683541.1"/>
    </source>
</evidence>
<dbReference type="Pfam" id="PF03704">
    <property type="entry name" value="BTAD"/>
    <property type="match status" value="1"/>
</dbReference>
<reference evidence="8 9" key="1">
    <citation type="submission" date="2024-09" db="EMBL/GenBank/DDBJ databases">
        <authorList>
            <person name="Sun Q."/>
            <person name="Mori K."/>
        </authorList>
    </citation>
    <scope>NUCLEOTIDE SEQUENCE [LARGE SCALE GENOMIC DNA]</scope>
    <source>
        <strain evidence="8 9">JCM 13852</strain>
    </source>
</reference>